<feature type="transmembrane region" description="Helical" evidence="11">
    <location>
        <begin position="304"/>
        <end position="324"/>
    </location>
</feature>
<keyword evidence="12" id="KW-0732">Signal</keyword>
<dbReference type="eggNOG" id="KOG0039">
    <property type="taxonomic scope" value="Eukaryota"/>
</dbReference>
<sequence length="805" mass="89045">MMSPLTRLAVAFLLFSGAVQAGTPFGFVKENQECGVTLLFVYRKYAWPGVGYGSSYGAACQNPNAVVSMYASLYTYCPPEEWQPGVAGLNAQCLRRANVPFAAASDYAANLTTEAIAALPVYEAKTLRKSANVTAPFLMSQAWFDISRRSEHWRDYEQRLRAYYTFAGYGFWAIVLVFGIVQNAVYKAMESRQGYVYADAERHDQPTGNAKPSTPFGRVAAVLRKYVVTPSALPPYHQRRFLGCTIPTRAETFVVAAYWTISIVLGAVNIHSFRGNTFWPVPAAQIWRYVAERAGVMSYGNLPLMWLFAGRNNVFLWLTGWSFGTFSIFHRHIARLATLQGIVHGIAFTCFYFASGSGDKYRSSYAKAWWCFGVAAVAVMSFIVLFSFSVLRNKLYEHFLLVHIVLSVLLLVFLYHHTAIFALGDYNNPFILTACILWGFDRFLRLVRQAYVNLHVRSRSRNRVGSRLQTTKATVTYNEAANLLVVDVVPGNARLFPGPGQHYFLYQPLRLFGWENHPFTLGHWHRDTPTDGGDLHLQFWIRPYDGWTKKLRTACTAQAGAGSTLAHMAMAPAMLLEGPYGNAEPLHTFDQVLLVAGGSGIAGVLPYLQDHVRRVEQGADAVGAHGRIPTRTRHMTLIWADRSEVCLRFLADGPLAGLRNRPDVTVSLHLTGTKQQPSSVSDSSTASSCADVDDAHVASVKETSADTGADNEVALSGFATEKGVVLQGESPAAAAVTSGFRIQSGRPDVLSVVRKMAQSVQDTDARLGIMVCGPSDLADNVRHAVAQNMESTRESIEYFEERFGW</sequence>
<dbReference type="InterPro" id="IPR013121">
    <property type="entry name" value="Fe_red_NAD-bd_6"/>
</dbReference>
<dbReference type="GO" id="GO:0006879">
    <property type="term" value="P:intracellular iron ion homeostasis"/>
    <property type="evidence" value="ECO:0007669"/>
    <property type="project" value="TreeGrafter"/>
</dbReference>
<dbReference type="Pfam" id="PF08022">
    <property type="entry name" value="FAD_binding_8"/>
    <property type="match status" value="1"/>
</dbReference>
<dbReference type="STRING" id="1391915.U7PYU2"/>
<evidence type="ECO:0000256" key="4">
    <source>
        <dbReference type="ARBA" id="ARBA00022692"/>
    </source>
</evidence>
<evidence type="ECO:0000256" key="2">
    <source>
        <dbReference type="ARBA" id="ARBA00006278"/>
    </source>
</evidence>
<evidence type="ECO:0000256" key="5">
    <source>
        <dbReference type="ARBA" id="ARBA00022982"/>
    </source>
</evidence>
<dbReference type="Pfam" id="PF01794">
    <property type="entry name" value="Ferric_reduct"/>
    <property type="match status" value="1"/>
</dbReference>
<accession>U7PYU2</accession>
<feature type="chain" id="PRO_5004686684" description="FAD-binding FR-type domain-containing protein" evidence="12">
    <location>
        <begin position="22"/>
        <end position="805"/>
    </location>
</feature>
<comment type="subcellular location">
    <subcellularLocation>
        <location evidence="1">Membrane</location>
        <topology evidence="1">Multi-pass membrane protein</topology>
    </subcellularLocation>
</comment>
<comment type="similarity">
    <text evidence="2">Belongs to the ferric reductase (FRE) family.</text>
</comment>
<dbReference type="InterPro" id="IPR051410">
    <property type="entry name" value="Ferric/Cupric_Reductase"/>
</dbReference>
<feature type="transmembrane region" description="Helical" evidence="11">
    <location>
        <begin position="367"/>
        <end position="388"/>
    </location>
</feature>
<dbReference type="HOGENOM" id="CLU_010365_1_0_1"/>
<evidence type="ECO:0000256" key="3">
    <source>
        <dbReference type="ARBA" id="ARBA00022448"/>
    </source>
</evidence>
<evidence type="ECO:0000256" key="6">
    <source>
        <dbReference type="ARBA" id="ARBA00022989"/>
    </source>
</evidence>
<dbReference type="AlphaFoldDB" id="U7PYU2"/>
<dbReference type="SFLD" id="SFLDS00052">
    <property type="entry name" value="Ferric_Reductase_Domain"/>
    <property type="match status" value="1"/>
</dbReference>
<dbReference type="Gene3D" id="3.40.50.80">
    <property type="entry name" value="Nucleotide-binding domain of ferredoxin-NADP reductase (FNR) module"/>
    <property type="match status" value="1"/>
</dbReference>
<dbReference type="PROSITE" id="PS51384">
    <property type="entry name" value="FAD_FR"/>
    <property type="match status" value="1"/>
</dbReference>
<evidence type="ECO:0000256" key="8">
    <source>
        <dbReference type="ARBA" id="ARBA00023065"/>
    </source>
</evidence>
<keyword evidence="10" id="KW-0325">Glycoprotein</keyword>
<dbReference type="GO" id="GO:0015677">
    <property type="term" value="P:copper ion import"/>
    <property type="evidence" value="ECO:0007669"/>
    <property type="project" value="TreeGrafter"/>
</dbReference>
<organism evidence="14 15">
    <name type="scientific">Sporothrix schenckii (strain ATCC 58251 / de Perez 2211183)</name>
    <name type="common">Rose-picker's disease fungus</name>
    <dbReference type="NCBI Taxonomy" id="1391915"/>
    <lineage>
        <taxon>Eukaryota</taxon>
        <taxon>Fungi</taxon>
        <taxon>Dikarya</taxon>
        <taxon>Ascomycota</taxon>
        <taxon>Pezizomycotina</taxon>
        <taxon>Sordariomycetes</taxon>
        <taxon>Sordariomycetidae</taxon>
        <taxon>Ophiostomatales</taxon>
        <taxon>Ophiostomataceae</taxon>
        <taxon>Sporothrix</taxon>
    </lineage>
</organism>
<evidence type="ECO:0000259" key="13">
    <source>
        <dbReference type="PROSITE" id="PS51384"/>
    </source>
</evidence>
<dbReference type="SUPFAM" id="SSF52343">
    <property type="entry name" value="Ferredoxin reductase-like, C-terminal NADP-linked domain"/>
    <property type="match status" value="1"/>
</dbReference>
<dbReference type="GO" id="GO:0000293">
    <property type="term" value="F:ferric-chelate reductase activity"/>
    <property type="evidence" value="ECO:0007669"/>
    <property type="project" value="UniProtKB-ARBA"/>
</dbReference>
<keyword evidence="4 11" id="KW-0812">Transmembrane</keyword>
<proteinExistence type="inferred from homology"/>
<dbReference type="InterPro" id="IPR013112">
    <property type="entry name" value="FAD-bd_8"/>
</dbReference>
<feature type="domain" description="FAD-binding FR-type" evidence="13">
    <location>
        <begin position="461"/>
        <end position="586"/>
    </location>
</feature>
<evidence type="ECO:0000256" key="9">
    <source>
        <dbReference type="ARBA" id="ARBA00023136"/>
    </source>
</evidence>
<evidence type="ECO:0000256" key="12">
    <source>
        <dbReference type="SAM" id="SignalP"/>
    </source>
</evidence>
<feature type="transmembrane region" description="Helical" evidence="11">
    <location>
        <begin position="400"/>
        <end position="423"/>
    </location>
</feature>
<dbReference type="SFLD" id="SFLDG01168">
    <property type="entry name" value="Ferric_reductase_subgroup_(FRE"/>
    <property type="match status" value="1"/>
</dbReference>
<reference evidence="15" key="1">
    <citation type="journal article" date="2014" name="Genome Announc.">
        <title>Genome sequence of the pathogenic fungus Sporothrix schenckii (ATCC 58251).</title>
        <authorList>
            <person name="Cuomo C.A."/>
            <person name="Rodriguez-Del Valle N."/>
            <person name="Perez-Sanchez L."/>
            <person name="Abouelleil A."/>
            <person name="Goldberg J."/>
            <person name="Young S."/>
            <person name="Zeng Q."/>
            <person name="Birren B.W."/>
        </authorList>
    </citation>
    <scope>NUCLEOTIDE SEQUENCE [LARGE SCALE GENOMIC DNA]</scope>
    <source>
        <strain evidence="15">ATCC 58251 / de Perez 2211183</strain>
    </source>
</reference>
<keyword evidence="7" id="KW-0560">Oxidoreductase</keyword>
<feature type="transmembrane region" description="Helical" evidence="11">
    <location>
        <begin position="162"/>
        <end position="181"/>
    </location>
</feature>
<dbReference type="GO" id="GO:0006826">
    <property type="term" value="P:iron ion transport"/>
    <property type="evidence" value="ECO:0007669"/>
    <property type="project" value="TreeGrafter"/>
</dbReference>
<keyword evidence="15" id="KW-1185">Reference proteome</keyword>
<dbReference type="GO" id="GO:0005886">
    <property type="term" value="C:plasma membrane"/>
    <property type="evidence" value="ECO:0007669"/>
    <property type="project" value="TreeGrafter"/>
</dbReference>
<gene>
    <name evidence="14" type="ORF">HMPREF1624_03005</name>
</gene>
<keyword evidence="6 11" id="KW-1133">Transmembrane helix</keyword>
<evidence type="ECO:0000256" key="10">
    <source>
        <dbReference type="ARBA" id="ARBA00023180"/>
    </source>
</evidence>
<keyword evidence="8" id="KW-0406">Ion transport</keyword>
<protein>
    <recommendedName>
        <fullName evidence="13">FAD-binding FR-type domain-containing protein</fullName>
    </recommendedName>
</protein>
<feature type="transmembrane region" description="Helical" evidence="11">
    <location>
        <begin position="336"/>
        <end position="355"/>
    </location>
</feature>
<dbReference type="Proteomes" id="UP000018087">
    <property type="component" value="Unassembled WGS sequence"/>
</dbReference>
<evidence type="ECO:0000313" key="15">
    <source>
        <dbReference type="Proteomes" id="UP000018087"/>
    </source>
</evidence>
<keyword evidence="3" id="KW-0813">Transport</keyword>
<keyword evidence="5" id="KW-0249">Electron transport</keyword>
<evidence type="ECO:0000313" key="14">
    <source>
        <dbReference type="EMBL" id="ERS99645.1"/>
    </source>
</evidence>
<dbReference type="PANTHER" id="PTHR32361:SF9">
    <property type="entry name" value="FERRIC REDUCTASE TRANSMEMBRANE COMPONENT 3-RELATED"/>
    <property type="match status" value="1"/>
</dbReference>
<dbReference type="InterPro" id="IPR039261">
    <property type="entry name" value="FNR_nucleotide-bd"/>
</dbReference>
<evidence type="ECO:0000256" key="11">
    <source>
        <dbReference type="SAM" id="Phobius"/>
    </source>
</evidence>
<dbReference type="InterPro" id="IPR013130">
    <property type="entry name" value="Fe3_Rdtase_TM_dom"/>
</dbReference>
<dbReference type="CDD" id="cd06186">
    <property type="entry name" value="NOX_Duox_like_FAD_NADP"/>
    <property type="match status" value="1"/>
</dbReference>
<feature type="signal peptide" evidence="12">
    <location>
        <begin position="1"/>
        <end position="21"/>
    </location>
</feature>
<evidence type="ECO:0000256" key="1">
    <source>
        <dbReference type="ARBA" id="ARBA00004141"/>
    </source>
</evidence>
<feature type="transmembrane region" description="Helical" evidence="11">
    <location>
        <begin position="250"/>
        <end position="270"/>
    </location>
</feature>
<name>U7PYU2_SPOS1</name>
<keyword evidence="9 11" id="KW-0472">Membrane</keyword>
<dbReference type="InterPro" id="IPR017927">
    <property type="entry name" value="FAD-bd_FR_type"/>
</dbReference>
<dbReference type="Pfam" id="PF08030">
    <property type="entry name" value="NAD_binding_6"/>
    <property type="match status" value="1"/>
</dbReference>
<evidence type="ECO:0000256" key="7">
    <source>
        <dbReference type="ARBA" id="ARBA00023002"/>
    </source>
</evidence>
<dbReference type="OrthoDB" id="167398at2759"/>
<dbReference type="PANTHER" id="PTHR32361">
    <property type="entry name" value="FERRIC/CUPRIC REDUCTASE TRANSMEMBRANE COMPONENT"/>
    <property type="match status" value="1"/>
</dbReference>
<dbReference type="EMBL" id="KI440844">
    <property type="protein sequence ID" value="ERS99645.1"/>
    <property type="molecule type" value="Genomic_DNA"/>
</dbReference>